<dbReference type="Proteomes" id="UP000255207">
    <property type="component" value="Unassembled WGS sequence"/>
</dbReference>
<feature type="transmembrane region" description="Helical" evidence="1">
    <location>
        <begin position="34"/>
        <end position="57"/>
    </location>
</feature>
<keyword evidence="1" id="KW-0812">Transmembrane</keyword>
<evidence type="ECO:0000313" key="3">
    <source>
        <dbReference type="Proteomes" id="UP000255207"/>
    </source>
</evidence>
<sequence>MEPGEPQGRIGEGRQGPARTAVEMKRLELKFRRYVGWLPLLLFLVPVAGFALVGLAISSGSGFGVIGGILGFLLIVITALAGVAISLAIPAAVIGVFGYLVWSYYRKSKAGSPQPAGGGQAAALVQPQAQNLAQFSGEIAMLEELRQRLAAEARRRVRLFVPPALVLGLLLAWAFTSLGNSGSRSSGSPLFVYLFMLGFAGIGSWVYAVGGPGARYALAFKHELVPRLLKAYGDLQHSIGTMPPLGSLCSYGVLPGHDQASADDVFEGTYRGHAIRISEIDLTRKNDDDDVTTFHGVLIDLAVATPFRGTTVVADKAERGGRFFSAPDGLMPVRLEDPVFDEIYGVYGSDQIEARAVLTPAVMQRLLVMSDGKSFFPPRFLIEGTRMSFALSRYHPGSLFEPPGLESQDAAAHLASLEGDLAMIFGLADAMVEMHIAVRPSTEFQQGGKR</sequence>
<protein>
    <submittedName>
        <fullName evidence="2">DUF3137 domain-containing protein</fullName>
    </submittedName>
</protein>
<name>A0A370L6Q4_9HYPH</name>
<dbReference type="AlphaFoldDB" id="A0A370L6Q4"/>
<evidence type="ECO:0000256" key="1">
    <source>
        <dbReference type="SAM" id="Phobius"/>
    </source>
</evidence>
<dbReference type="Pfam" id="PF11335">
    <property type="entry name" value="DUF3137"/>
    <property type="match status" value="1"/>
</dbReference>
<reference evidence="3" key="1">
    <citation type="submission" date="2018-07" db="EMBL/GenBank/DDBJ databases">
        <authorList>
            <person name="Safronova V.I."/>
            <person name="Chirak E.R."/>
            <person name="Sazanova A.L."/>
        </authorList>
    </citation>
    <scope>NUCLEOTIDE SEQUENCE [LARGE SCALE GENOMIC DNA]</scope>
    <source>
        <strain evidence="3">RCAM04685</strain>
    </source>
</reference>
<keyword evidence="1" id="KW-0472">Membrane</keyword>
<comment type="caution">
    <text evidence="2">The sequence shown here is derived from an EMBL/GenBank/DDBJ whole genome shotgun (WGS) entry which is preliminary data.</text>
</comment>
<evidence type="ECO:0000313" key="2">
    <source>
        <dbReference type="EMBL" id="RDJ25435.1"/>
    </source>
</evidence>
<dbReference type="OrthoDB" id="4960523at2"/>
<feature type="transmembrane region" description="Helical" evidence="1">
    <location>
        <begin position="69"/>
        <end position="102"/>
    </location>
</feature>
<dbReference type="EMBL" id="QQTP01000005">
    <property type="protein sequence ID" value="RDJ25435.1"/>
    <property type="molecule type" value="Genomic_DNA"/>
</dbReference>
<proteinExistence type="predicted"/>
<organism evidence="2 3">
    <name type="scientific">Bosea caraganae</name>
    <dbReference type="NCBI Taxonomy" id="2763117"/>
    <lineage>
        <taxon>Bacteria</taxon>
        <taxon>Pseudomonadati</taxon>
        <taxon>Pseudomonadota</taxon>
        <taxon>Alphaproteobacteria</taxon>
        <taxon>Hyphomicrobiales</taxon>
        <taxon>Boseaceae</taxon>
        <taxon>Bosea</taxon>
    </lineage>
</organism>
<keyword evidence="1" id="KW-1133">Transmembrane helix</keyword>
<gene>
    <name evidence="2" type="ORF">DWE98_11960</name>
</gene>
<dbReference type="InterPro" id="IPR021484">
    <property type="entry name" value="DUF3137"/>
</dbReference>
<feature type="transmembrane region" description="Helical" evidence="1">
    <location>
        <begin position="190"/>
        <end position="210"/>
    </location>
</feature>
<feature type="transmembrane region" description="Helical" evidence="1">
    <location>
        <begin position="157"/>
        <end position="178"/>
    </location>
</feature>
<keyword evidence="3" id="KW-1185">Reference proteome</keyword>
<accession>A0A370L6Q4</accession>